<proteinExistence type="predicted"/>
<comment type="caution">
    <text evidence="1">The sequence shown here is derived from an EMBL/GenBank/DDBJ whole genome shotgun (WGS) entry which is preliminary data.</text>
</comment>
<dbReference type="RefSeq" id="WP_188088584.1">
    <property type="nucleotide sequence ID" value="NZ_JACVFC010000001.1"/>
</dbReference>
<accession>A0ABR7TRG0</accession>
<dbReference type="EMBL" id="JACVFC010000001">
    <property type="protein sequence ID" value="MBC9931569.1"/>
    <property type="molecule type" value="Genomic_DNA"/>
</dbReference>
<dbReference type="InterPro" id="IPR053865">
    <property type="entry name" value="DUF6934"/>
</dbReference>
<evidence type="ECO:0000313" key="2">
    <source>
        <dbReference type="Proteomes" id="UP000659124"/>
    </source>
</evidence>
<keyword evidence="2" id="KW-1185">Reference proteome</keyword>
<protein>
    <submittedName>
        <fullName evidence="1">Uncharacterized protein</fullName>
    </submittedName>
</protein>
<reference evidence="1 2" key="1">
    <citation type="submission" date="2020-09" db="EMBL/GenBank/DDBJ databases">
        <title>Genome sequences of type strains of Chitinophaga qingshengii and Chitinophaga varians.</title>
        <authorList>
            <person name="Kittiwongwattana C."/>
        </authorList>
    </citation>
    <scope>NUCLEOTIDE SEQUENCE [LARGE SCALE GENOMIC DNA]</scope>
    <source>
        <strain evidence="1 2">JCM 30026</strain>
    </source>
</reference>
<evidence type="ECO:0000313" key="1">
    <source>
        <dbReference type="EMBL" id="MBC9931569.1"/>
    </source>
</evidence>
<gene>
    <name evidence="1" type="ORF">ICL07_14375</name>
</gene>
<organism evidence="1 2">
    <name type="scientific">Chitinophaga qingshengii</name>
    <dbReference type="NCBI Taxonomy" id="1569794"/>
    <lineage>
        <taxon>Bacteria</taxon>
        <taxon>Pseudomonadati</taxon>
        <taxon>Bacteroidota</taxon>
        <taxon>Chitinophagia</taxon>
        <taxon>Chitinophagales</taxon>
        <taxon>Chitinophagaceae</taxon>
        <taxon>Chitinophaga</taxon>
    </lineage>
</organism>
<dbReference type="Proteomes" id="UP000659124">
    <property type="component" value="Unassembled WGS sequence"/>
</dbReference>
<sequence length="190" mass="21732">MSSTDFYDIKIDTDINTDIGNNAQKVKFYFESVGTQKVIKAIEYSYLDYYFLDKPVYNLGFGNYNPITEEICDIGVSNNGDVYKVFNTVLHTVSIFFNHIPNGLLFVQGSDSSPDYLENCILTCHKNCIDKCKKVDRRISIYQGFIDKNYSLLFDKYVFMGGVAAVNGKTRVENYVVGKRYNAVLVYKII</sequence>
<dbReference type="Pfam" id="PF22028">
    <property type="entry name" value="DUF6934"/>
    <property type="match status" value="1"/>
</dbReference>
<name>A0ABR7TRG0_9BACT</name>